<dbReference type="EMBL" id="JASBQV010000009">
    <property type="protein sequence ID" value="MDI3234846.1"/>
    <property type="molecule type" value="Genomic_DNA"/>
</dbReference>
<dbReference type="PANTHER" id="PTHR12302">
    <property type="entry name" value="EBNA2 BINDING PROTEIN P100"/>
    <property type="match status" value="1"/>
</dbReference>
<dbReference type="SUPFAM" id="SSF50199">
    <property type="entry name" value="Staphylococcal nuclease"/>
    <property type="match status" value="1"/>
</dbReference>
<keyword evidence="2" id="KW-0255">Endonuclease</keyword>
<evidence type="ECO:0000313" key="6">
    <source>
        <dbReference type="Proteomes" id="UP001243286"/>
    </source>
</evidence>
<keyword evidence="1" id="KW-0540">Nuclease</keyword>
<name>A0ABT6R1M4_9BACL</name>
<dbReference type="PANTHER" id="PTHR12302:SF3">
    <property type="entry name" value="SERINE_THREONINE-PROTEIN KINASE 31"/>
    <property type="match status" value="1"/>
</dbReference>
<gene>
    <name evidence="5" type="ORF">QK289_07475</name>
</gene>
<dbReference type="Pfam" id="PF00565">
    <property type="entry name" value="SNase"/>
    <property type="match status" value="1"/>
</dbReference>
<dbReference type="InterPro" id="IPR016071">
    <property type="entry name" value="Staphylococal_nuclease_OB-fold"/>
</dbReference>
<sequence length="246" mass="27930">MKQWLNKIILMTGFVFMSGCALDSEPTELLGIQQPDENQVTEATVERVIDGDTVKVRLKNGQTEDVRFLLIDTPETVNPEKPIQPFGPEASRYTKDALPAGSDVLLERDQSKADRYGRLLAYVWADGKMINQELLRKGLARVAYIYEPDTRYVETFQEIEDEAKGKTLGIWQTKGYATDRGFDTSVMKETPMKESADCENIKGNINRQGKKIYHVESGRSYQEVNPEEMFCNEQEAKEAGFVRADN</sequence>
<comment type="caution">
    <text evidence="5">The sequence shown here is derived from an EMBL/GenBank/DDBJ whole genome shotgun (WGS) entry which is preliminary data.</text>
</comment>
<protein>
    <submittedName>
        <fullName evidence="5">Thermonuclease family protein</fullName>
    </submittedName>
</protein>
<organism evidence="5 6">
    <name type="scientific">Exiguobacterium antarcticum</name>
    <dbReference type="NCBI Taxonomy" id="132920"/>
    <lineage>
        <taxon>Bacteria</taxon>
        <taxon>Bacillati</taxon>
        <taxon>Bacillota</taxon>
        <taxon>Bacilli</taxon>
        <taxon>Bacillales</taxon>
        <taxon>Bacillales Family XII. Incertae Sedis</taxon>
        <taxon>Exiguobacterium</taxon>
    </lineage>
</organism>
<dbReference type="Proteomes" id="UP001243286">
    <property type="component" value="Unassembled WGS sequence"/>
</dbReference>
<evidence type="ECO:0000256" key="3">
    <source>
        <dbReference type="ARBA" id="ARBA00022801"/>
    </source>
</evidence>
<evidence type="ECO:0000259" key="4">
    <source>
        <dbReference type="PROSITE" id="PS50830"/>
    </source>
</evidence>
<keyword evidence="6" id="KW-1185">Reference proteome</keyword>
<feature type="domain" description="TNase-like" evidence="4">
    <location>
        <begin position="39"/>
        <end position="173"/>
    </location>
</feature>
<dbReference type="SMART" id="SM00318">
    <property type="entry name" value="SNc"/>
    <property type="match status" value="1"/>
</dbReference>
<reference evidence="5 6" key="1">
    <citation type="submission" date="2023-04" db="EMBL/GenBank/DDBJ databases">
        <title>Antarctic isolates genomes.</title>
        <authorList>
            <person name="Dimov S.G."/>
        </authorList>
    </citation>
    <scope>NUCLEOTIDE SEQUENCE [LARGE SCALE GENOMIC DNA]</scope>
    <source>
        <strain evidence="5 6">AL19</strain>
    </source>
</reference>
<dbReference type="RefSeq" id="WP_282355851.1">
    <property type="nucleotide sequence ID" value="NZ_JASBQV010000009.1"/>
</dbReference>
<dbReference type="PROSITE" id="PS50830">
    <property type="entry name" value="TNASE_3"/>
    <property type="match status" value="1"/>
</dbReference>
<keyword evidence="3" id="KW-0378">Hydrolase</keyword>
<proteinExistence type="predicted"/>
<dbReference type="InterPro" id="IPR035437">
    <property type="entry name" value="SNase_OB-fold_sf"/>
</dbReference>
<evidence type="ECO:0000313" key="5">
    <source>
        <dbReference type="EMBL" id="MDI3234846.1"/>
    </source>
</evidence>
<evidence type="ECO:0000256" key="1">
    <source>
        <dbReference type="ARBA" id="ARBA00022722"/>
    </source>
</evidence>
<dbReference type="InterPro" id="IPR002071">
    <property type="entry name" value="Thermonucl_AS"/>
</dbReference>
<dbReference type="PROSITE" id="PS01284">
    <property type="entry name" value="TNASE_2"/>
    <property type="match status" value="1"/>
</dbReference>
<evidence type="ECO:0000256" key="2">
    <source>
        <dbReference type="ARBA" id="ARBA00022759"/>
    </source>
</evidence>
<accession>A0ABT6R1M4</accession>
<dbReference type="PROSITE" id="PS51257">
    <property type="entry name" value="PROKAR_LIPOPROTEIN"/>
    <property type="match status" value="1"/>
</dbReference>
<dbReference type="CDD" id="cd00175">
    <property type="entry name" value="SNc"/>
    <property type="match status" value="1"/>
</dbReference>
<dbReference type="Gene3D" id="2.40.50.90">
    <property type="match status" value="1"/>
</dbReference>